<dbReference type="InterPro" id="IPR006076">
    <property type="entry name" value="FAD-dep_OxRdtase"/>
</dbReference>
<dbReference type="GO" id="GO:0005737">
    <property type="term" value="C:cytoplasm"/>
    <property type="evidence" value="ECO:0007669"/>
    <property type="project" value="TreeGrafter"/>
</dbReference>
<dbReference type="Proteomes" id="UP000002528">
    <property type="component" value="Chromosome"/>
</dbReference>
<organism evidence="3 4">
    <name type="scientific">Pelagibacter ubique (strain HTCC1062)</name>
    <dbReference type="NCBI Taxonomy" id="335992"/>
    <lineage>
        <taxon>Bacteria</taxon>
        <taxon>Pseudomonadati</taxon>
        <taxon>Pseudomonadota</taxon>
        <taxon>Alphaproteobacteria</taxon>
        <taxon>Candidatus Pelagibacterales</taxon>
        <taxon>Candidatus Pelagibacteraceae</taxon>
        <taxon>Candidatus Pelagibacter</taxon>
    </lineage>
</organism>
<dbReference type="Pfam" id="PF01266">
    <property type="entry name" value="DAO"/>
    <property type="match status" value="1"/>
</dbReference>
<dbReference type="eggNOG" id="COG0665">
    <property type="taxonomic scope" value="Bacteria"/>
</dbReference>
<dbReference type="SUPFAM" id="SSF51905">
    <property type="entry name" value="FAD/NAD(P)-binding domain"/>
    <property type="match status" value="1"/>
</dbReference>
<dbReference type="EMBL" id="CP000084">
    <property type="protein sequence ID" value="AAZ22171.1"/>
    <property type="molecule type" value="Genomic_DNA"/>
</dbReference>
<keyword evidence="4" id="KW-1185">Reference proteome</keyword>
<dbReference type="STRING" id="335992.SAR11_1368"/>
<dbReference type="AlphaFoldDB" id="Q4FKW7"/>
<dbReference type="InterPro" id="IPR036188">
    <property type="entry name" value="FAD/NAD-bd_sf"/>
</dbReference>
<evidence type="ECO:0000313" key="3">
    <source>
        <dbReference type="EMBL" id="AAZ22171.1"/>
    </source>
</evidence>
<evidence type="ECO:0000313" key="4">
    <source>
        <dbReference type="Proteomes" id="UP000002528"/>
    </source>
</evidence>
<evidence type="ECO:0000259" key="2">
    <source>
        <dbReference type="Pfam" id="PF01266"/>
    </source>
</evidence>
<dbReference type="SUPFAM" id="SSF54373">
    <property type="entry name" value="FAD-linked reductases, C-terminal domain"/>
    <property type="match status" value="1"/>
</dbReference>
<dbReference type="KEGG" id="pub:SAR11_1368"/>
<dbReference type="PANTHER" id="PTHR13847:SF289">
    <property type="entry name" value="GLYCINE OXIDASE"/>
    <property type="match status" value="1"/>
</dbReference>
<proteinExistence type="predicted"/>
<dbReference type="Gene3D" id="3.30.9.10">
    <property type="entry name" value="D-Amino Acid Oxidase, subunit A, domain 2"/>
    <property type="match status" value="1"/>
</dbReference>
<dbReference type="OrthoDB" id="9805337at2"/>
<accession>Q4FKW7</accession>
<dbReference type="RefSeq" id="WP_011282341.1">
    <property type="nucleotide sequence ID" value="NC_007205.1"/>
</dbReference>
<dbReference type="GeneID" id="66295857"/>
<dbReference type="EC" id="1.4.99.1" evidence="3"/>
<evidence type="ECO:0000256" key="1">
    <source>
        <dbReference type="ARBA" id="ARBA00023002"/>
    </source>
</evidence>
<dbReference type="PANTHER" id="PTHR13847">
    <property type="entry name" value="SARCOSINE DEHYDROGENASE-RELATED"/>
    <property type="match status" value="1"/>
</dbReference>
<feature type="domain" description="FAD dependent oxidoreductase" evidence="2">
    <location>
        <begin position="7"/>
        <end position="392"/>
    </location>
</feature>
<protein>
    <submittedName>
        <fullName evidence="3">D-amino-acid dehydrogenase small chain</fullName>
        <ecNumber evidence="3">1.4.99.1</ecNumber>
    </submittedName>
</protein>
<name>Q4FKW7_PELUB</name>
<gene>
    <name evidence="3" type="primary">dadA</name>
    <name evidence="3" type="ordered locus">SAR11_1368</name>
</gene>
<keyword evidence="1 3" id="KW-0560">Oxidoreductase</keyword>
<dbReference type="HOGENOM" id="CLU_007884_9_0_5"/>
<dbReference type="GO" id="GO:0016491">
    <property type="term" value="F:oxidoreductase activity"/>
    <property type="evidence" value="ECO:0007669"/>
    <property type="project" value="UniProtKB-KW"/>
</dbReference>
<reference evidence="3 4" key="1">
    <citation type="journal article" date="2005" name="Science">
        <title>Genome streamlining in a cosmopolitan oceanic bacterium.</title>
        <authorList>
            <person name="Giovannoni S.J."/>
            <person name="Tripp H.J."/>
            <person name="Givan S."/>
            <person name="Podar M."/>
            <person name="Vergin K.L."/>
            <person name="Baptista D."/>
            <person name="Bibbs L."/>
            <person name="Eads J."/>
            <person name="Richardson T.H."/>
            <person name="Noordewier M."/>
            <person name="Rappe M.S."/>
            <person name="Short J.M."/>
            <person name="Carrington J.C."/>
            <person name="Mathur E.J."/>
        </authorList>
    </citation>
    <scope>NUCLEOTIDE SEQUENCE [LARGE SCALE GENOMIC DNA]</scope>
    <source>
        <strain evidence="3 4">HTCC1062</strain>
    </source>
</reference>
<dbReference type="Gene3D" id="3.50.50.60">
    <property type="entry name" value="FAD/NAD(P)-binding domain"/>
    <property type="match status" value="2"/>
</dbReference>
<sequence length="413" mass="46892">MEKNLKIGIVGAGIQGISNALFLQKKGFSVTIFDRDEPGSPVASYGNAGHFSPYASVPINRPDVLTDVPAMLLSTTGPLALKWNYVPKMIPWFLQFIRNCTTKRMLHTAKNMHQILDLALPAYDELFDEIELGGLVEKKGILYIWNDQSLKSRELEIKVRNELGVDQQIVTPKEIHDLEPNIRPIYHGGVYYQYGRHARNPKKILLKLYDLFLKKGGKFLKMNIKDINFNDEKPVIKAETQSFLFDKIVIACGSFSKKLTDNLDEKIPLDTERGYHVHFKDCDHLLSRPVIFQNRGFGITPMEQGLRVVGTVEFGGLDNPLSKSRVKNLINNAKYMMGDLPEHEDEWLGFRPTLPDYLPVIGPSKKYKNVFYCFGHHHLGWTLGPISGKIISGMIAEENTNLDLKPYSSLRFS</sequence>